<dbReference type="EMBL" id="JAPVEB010000010">
    <property type="protein sequence ID" value="KAJ5255403.1"/>
    <property type="molecule type" value="Genomic_DNA"/>
</dbReference>
<organism evidence="1 2">
    <name type="scientific">Penicillium chrysogenum</name>
    <name type="common">Penicillium notatum</name>
    <dbReference type="NCBI Taxonomy" id="5076"/>
    <lineage>
        <taxon>Eukaryota</taxon>
        <taxon>Fungi</taxon>
        <taxon>Dikarya</taxon>
        <taxon>Ascomycota</taxon>
        <taxon>Pezizomycotina</taxon>
        <taxon>Eurotiomycetes</taxon>
        <taxon>Eurotiomycetidae</taxon>
        <taxon>Eurotiales</taxon>
        <taxon>Aspergillaceae</taxon>
        <taxon>Penicillium</taxon>
        <taxon>Penicillium chrysogenum species complex</taxon>
    </lineage>
</organism>
<comment type="caution">
    <text evidence="1">The sequence shown here is derived from an EMBL/GenBank/DDBJ whole genome shotgun (WGS) entry which is preliminary data.</text>
</comment>
<sequence length="86" mass="9655">MTDLPRDYVTSFSLGSLRHEARRIIEWFIGHTNGNQWIVFIGLSPAIIETLADECNALNGVPYRFQWEGTTGLIKVVPRGEHGIAT</sequence>
<gene>
    <name evidence="1" type="ORF">N7505_010554</name>
</gene>
<reference evidence="1 2" key="1">
    <citation type="journal article" date="2023" name="IMA Fungus">
        <title>Comparative genomic study of the Penicillium genus elucidates a diverse pangenome and 15 lateral gene transfer events.</title>
        <authorList>
            <person name="Petersen C."/>
            <person name="Sorensen T."/>
            <person name="Nielsen M.R."/>
            <person name="Sondergaard T.E."/>
            <person name="Sorensen J.L."/>
            <person name="Fitzpatrick D.A."/>
            <person name="Frisvad J.C."/>
            <person name="Nielsen K.L."/>
        </authorList>
    </citation>
    <scope>NUCLEOTIDE SEQUENCE [LARGE SCALE GENOMIC DNA]</scope>
    <source>
        <strain evidence="1 2">IBT 3361</strain>
    </source>
</reference>
<dbReference type="Proteomes" id="UP001220256">
    <property type="component" value="Unassembled WGS sequence"/>
</dbReference>
<keyword evidence="2" id="KW-1185">Reference proteome</keyword>
<accession>A0ABQ8W554</accession>
<proteinExistence type="predicted"/>
<evidence type="ECO:0000313" key="2">
    <source>
        <dbReference type="Proteomes" id="UP001220256"/>
    </source>
</evidence>
<evidence type="ECO:0000313" key="1">
    <source>
        <dbReference type="EMBL" id="KAJ5255403.1"/>
    </source>
</evidence>
<name>A0ABQ8W554_PENCH</name>
<protein>
    <submittedName>
        <fullName evidence="1">Uncharacterized protein</fullName>
    </submittedName>
</protein>